<dbReference type="InterPro" id="IPR026669">
    <property type="entry name" value="Arsenite_MeTrfase-like"/>
</dbReference>
<comment type="catalytic activity">
    <reaction evidence="8">
        <text>arsenic triglutathione + 3 [thioredoxin]-dithiol + 3 S-adenosyl-L-methionine = trimethylarsine + 3 [thioredoxin]-disulfide + 3 glutathione + 3 S-adenosyl-L-homocysteine + 3 H(+)</text>
        <dbReference type="Rhea" id="RHEA:69432"/>
        <dbReference type="Rhea" id="RHEA-COMP:10698"/>
        <dbReference type="Rhea" id="RHEA-COMP:10700"/>
        <dbReference type="ChEBI" id="CHEBI:15378"/>
        <dbReference type="ChEBI" id="CHEBI:27130"/>
        <dbReference type="ChEBI" id="CHEBI:29950"/>
        <dbReference type="ChEBI" id="CHEBI:50058"/>
        <dbReference type="ChEBI" id="CHEBI:57856"/>
        <dbReference type="ChEBI" id="CHEBI:57925"/>
        <dbReference type="ChEBI" id="CHEBI:59789"/>
        <dbReference type="ChEBI" id="CHEBI:183640"/>
        <dbReference type="EC" id="2.1.1.137"/>
    </reaction>
</comment>
<dbReference type="SMART" id="SM00537">
    <property type="entry name" value="DCX"/>
    <property type="match status" value="1"/>
</dbReference>
<gene>
    <name evidence="10" type="ORF">DSTB1V02_LOCUS3990</name>
</gene>
<dbReference type="OrthoDB" id="1738954at2759"/>
<dbReference type="EC" id="2.1.1.137" evidence="4"/>
<keyword evidence="2" id="KW-0949">S-adenosyl-L-methionine</keyword>
<name>A0A7R8X701_9CRUS</name>
<evidence type="ECO:0000256" key="3">
    <source>
        <dbReference type="ARBA" id="ARBA00034487"/>
    </source>
</evidence>
<dbReference type="InterPro" id="IPR029063">
    <property type="entry name" value="SAM-dependent_MTases_sf"/>
</dbReference>
<evidence type="ECO:0000259" key="9">
    <source>
        <dbReference type="PROSITE" id="PS50309"/>
    </source>
</evidence>
<evidence type="ECO:0000313" key="11">
    <source>
        <dbReference type="Proteomes" id="UP000677054"/>
    </source>
</evidence>
<feature type="domain" description="Doublecortin" evidence="9">
    <location>
        <begin position="531"/>
        <end position="609"/>
    </location>
</feature>
<protein>
    <recommendedName>
        <fullName evidence="5">Arsenite methyltransferase</fullName>
        <ecNumber evidence="4">2.1.1.137</ecNumber>
    </recommendedName>
</protein>
<dbReference type="PANTHER" id="PTHR43675:SF8">
    <property type="entry name" value="ARSENITE METHYLTRANSFERASE"/>
    <property type="match status" value="1"/>
</dbReference>
<evidence type="ECO:0000256" key="5">
    <source>
        <dbReference type="ARBA" id="ARBA00034545"/>
    </source>
</evidence>
<dbReference type="EMBL" id="CAJPEV010000558">
    <property type="protein sequence ID" value="CAG0886451.1"/>
    <property type="molecule type" value="Genomic_DNA"/>
</dbReference>
<evidence type="ECO:0000256" key="7">
    <source>
        <dbReference type="ARBA" id="ARBA00047943"/>
    </source>
</evidence>
<dbReference type="Pfam" id="PF03607">
    <property type="entry name" value="DCX"/>
    <property type="match status" value="1"/>
</dbReference>
<keyword evidence="1" id="KW-0808">Transferase</keyword>
<organism evidence="10">
    <name type="scientific">Darwinula stevensoni</name>
    <dbReference type="NCBI Taxonomy" id="69355"/>
    <lineage>
        <taxon>Eukaryota</taxon>
        <taxon>Metazoa</taxon>
        <taxon>Ecdysozoa</taxon>
        <taxon>Arthropoda</taxon>
        <taxon>Crustacea</taxon>
        <taxon>Oligostraca</taxon>
        <taxon>Ostracoda</taxon>
        <taxon>Podocopa</taxon>
        <taxon>Podocopida</taxon>
        <taxon>Darwinulocopina</taxon>
        <taxon>Darwinuloidea</taxon>
        <taxon>Darwinulidae</taxon>
        <taxon>Darwinula</taxon>
    </lineage>
</organism>
<dbReference type="InterPro" id="IPR003533">
    <property type="entry name" value="Doublecortin_dom"/>
</dbReference>
<dbReference type="SUPFAM" id="SSF53335">
    <property type="entry name" value="S-adenosyl-L-methionine-dependent methyltransferases"/>
    <property type="match status" value="1"/>
</dbReference>
<comment type="catalytic activity">
    <reaction evidence="7">
        <text>arsenic triglutathione + 2 [thioredoxin]-dithiol + 2 S-adenosyl-L-methionine + H2O = dimethylarsinous acid + 2 [thioredoxin]-disulfide + 3 glutathione + 2 S-adenosyl-L-homocysteine + 2 H(+)</text>
        <dbReference type="Rhea" id="RHEA:69464"/>
        <dbReference type="Rhea" id="RHEA-COMP:10698"/>
        <dbReference type="Rhea" id="RHEA-COMP:10700"/>
        <dbReference type="ChEBI" id="CHEBI:15377"/>
        <dbReference type="ChEBI" id="CHEBI:15378"/>
        <dbReference type="ChEBI" id="CHEBI:23808"/>
        <dbReference type="ChEBI" id="CHEBI:29950"/>
        <dbReference type="ChEBI" id="CHEBI:50058"/>
        <dbReference type="ChEBI" id="CHEBI:57856"/>
        <dbReference type="ChEBI" id="CHEBI:57925"/>
        <dbReference type="ChEBI" id="CHEBI:59789"/>
        <dbReference type="ChEBI" id="CHEBI:183640"/>
        <dbReference type="EC" id="2.1.1.137"/>
    </reaction>
</comment>
<dbReference type="Gene3D" id="3.10.20.230">
    <property type="entry name" value="Doublecortin domain"/>
    <property type="match status" value="1"/>
</dbReference>
<dbReference type="GO" id="GO:0030791">
    <property type="term" value="F:arsenite methyltransferase activity"/>
    <property type="evidence" value="ECO:0007669"/>
    <property type="project" value="UniProtKB-EC"/>
</dbReference>
<dbReference type="SUPFAM" id="SSF89837">
    <property type="entry name" value="Doublecortin (DC)"/>
    <property type="match status" value="1"/>
</dbReference>
<evidence type="ECO:0000256" key="4">
    <source>
        <dbReference type="ARBA" id="ARBA00034521"/>
    </source>
</evidence>
<evidence type="ECO:0000256" key="8">
    <source>
        <dbReference type="ARBA" id="ARBA00048428"/>
    </source>
</evidence>
<dbReference type="AlphaFoldDB" id="A0A7R8X701"/>
<dbReference type="InterPro" id="IPR036572">
    <property type="entry name" value="Doublecortin_dom_sf"/>
</dbReference>
<dbReference type="Proteomes" id="UP000677054">
    <property type="component" value="Unassembled WGS sequence"/>
</dbReference>
<accession>A0A7R8X701</accession>
<comment type="catalytic activity">
    <reaction evidence="6">
        <text>arsenic triglutathione + [thioredoxin]-dithiol + S-adenosyl-L-methionine + 2 H2O = methylarsonous acid + [thioredoxin]-disulfide + 3 glutathione + S-adenosyl-L-homocysteine + H(+)</text>
        <dbReference type="Rhea" id="RHEA:69460"/>
        <dbReference type="Rhea" id="RHEA-COMP:10698"/>
        <dbReference type="Rhea" id="RHEA-COMP:10700"/>
        <dbReference type="ChEBI" id="CHEBI:15377"/>
        <dbReference type="ChEBI" id="CHEBI:15378"/>
        <dbReference type="ChEBI" id="CHEBI:17826"/>
        <dbReference type="ChEBI" id="CHEBI:29950"/>
        <dbReference type="ChEBI" id="CHEBI:50058"/>
        <dbReference type="ChEBI" id="CHEBI:57856"/>
        <dbReference type="ChEBI" id="CHEBI:57925"/>
        <dbReference type="ChEBI" id="CHEBI:59789"/>
        <dbReference type="ChEBI" id="CHEBI:183640"/>
        <dbReference type="EC" id="2.1.1.137"/>
    </reaction>
</comment>
<dbReference type="PANTHER" id="PTHR43675">
    <property type="entry name" value="ARSENITE METHYLTRANSFERASE"/>
    <property type="match status" value="1"/>
</dbReference>
<dbReference type="GO" id="GO:0035556">
    <property type="term" value="P:intracellular signal transduction"/>
    <property type="evidence" value="ECO:0007669"/>
    <property type="project" value="InterPro"/>
</dbReference>
<keyword evidence="11" id="KW-1185">Reference proteome</keyword>
<dbReference type="InterPro" id="IPR025714">
    <property type="entry name" value="Methyltranfer_dom"/>
</dbReference>
<dbReference type="PROSITE" id="PS50309">
    <property type="entry name" value="DC"/>
    <property type="match status" value="1"/>
</dbReference>
<evidence type="ECO:0000256" key="2">
    <source>
        <dbReference type="ARBA" id="ARBA00022691"/>
    </source>
</evidence>
<dbReference type="CDD" id="cd02440">
    <property type="entry name" value="AdoMet_MTases"/>
    <property type="match status" value="1"/>
</dbReference>
<proteinExistence type="inferred from homology"/>
<comment type="similarity">
    <text evidence="3">Belongs to the methyltransferase superfamily. Arsenite methyltransferase family.</text>
</comment>
<evidence type="ECO:0000256" key="1">
    <source>
        <dbReference type="ARBA" id="ARBA00022679"/>
    </source>
</evidence>
<dbReference type="EMBL" id="LR900075">
    <property type="protein sequence ID" value="CAD7244086.1"/>
    <property type="molecule type" value="Genomic_DNA"/>
</dbReference>
<dbReference type="Pfam" id="PF13847">
    <property type="entry name" value="Methyltransf_31"/>
    <property type="match status" value="1"/>
</dbReference>
<sequence length="613" mass="69584">MPGFGVPQLVLSRVEIPWPRGRSPCTQGRYGRMWAKRGRRLRGAAEPDRYSAERGTGKATHSGIGRVHCVFHLARFITAIASVILPSDILLYAMSCCKQEKHAEVQEYYGKELKSQKDLKSVACIVQGSTKIPQHVKQCLANVHDEIMATNYGCGNPFPDGLTGCKVLDLGCGTGRDVFVLSQLVGGDGAVVGVDMTPEQLKRISNPQIAKAEEYADHHMKKFGFEQSNVSFKLGYMEDLKGLKLQEDYFDVMVSNCVVNLCPDKRAALAQAFDHLKVGGELYFSDIYASCPVPKVLQENKDLWGECYSGALWWEDLHSICADVGFRSPIIKESKPVPVTTEELQRMHVDELPKDLTFASVTYRKKFGRGRPLLRRGFRRWMLPPEVPTRLRKLKRVLEQKFQPRKAIRVFAVTGVPKNISKELASILESSRFKTNFKFEDTVDGESIHEVGHRLSKYKVNNPTSPMGDYDYPDTRGPTRASFYALTRRNSLEEDGYRMGVNSRIGGVYPYRSSSYERVKSKFSYEPWKARVVKFYKNGDLHFKPFEFRFRPSRDAIDLDVLCRHLTKRIPSLPKGVRYIFTLDGRMIQDLEGVRDGGSYVCSSDTDFKVRIF</sequence>
<reference evidence="10" key="1">
    <citation type="submission" date="2020-11" db="EMBL/GenBank/DDBJ databases">
        <authorList>
            <person name="Tran Van P."/>
        </authorList>
    </citation>
    <scope>NUCLEOTIDE SEQUENCE</scope>
</reference>
<evidence type="ECO:0000313" key="10">
    <source>
        <dbReference type="EMBL" id="CAD7244086.1"/>
    </source>
</evidence>
<evidence type="ECO:0000256" key="6">
    <source>
        <dbReference type="ARBA" id="ARBA00047941"/>
    </source>
</evidence>
<dbReference type="Gene3D" id="3.40.50.150">
    <property type="entry name" value="Vaccinia Virus protein VP39"/>
    <property type="match status" value="1"/>
</dbReference>